<accession>A0A3B0UPB2</accession>
<proteinExistence type="predicted"/>
<evidence type="ECO:0000313" key="1">
    <source>
        <dbReference type="EMBL" id="VAW21964.1"/>
    </source>
</evidence>
<gene>
    <name evidence="1" type="ORF">MNBD_ALPHA11-33</name>
</gene>
<dbReference type="EMBL" id="UOEQ01000387">
    <property type="protein sequence ID" value="VAW21964.1"/>
    <property type="molecule type" value="Genomic_DNA"/>
</dbReference>
<organism evidence="1">
    <name type="scientific">hydrothermal vent metagenome</name>
    <dbReference type="NCBI Taxonomy" id="652676"/>
    <lineage>
        <taxon>unclassified sequences</taxon>
        <taxon>metagenomes</taxon>
        <taxon>ecological metagenomes</taxon>
    </lineage>
</organism>
<name>A0A3B0UPB2_9ZZZZ</name>
<sequence length="158" mass="17591">MNFSGLNFFASGLVIAKAIKRKIEMKNLWQAVTRAGVVVGLLAFATPAFADHLDIAGIYIAVPNPEYTCGFIVENVENDQRLRSFLVDYTYGMVTGLNVQLNLNGETGLDFSKIEMPMMLGWSLAVCQSNPDIAYYQAVYRMFEFTLGEQLEADIQAE</sequence>
<reference evidence="1" key="1">
    <citation type="submission" date="2018-06" db="EMBL/GenBank/DDBJ databases">
        <authorList>
            <person name="Zhirakovskaya E."/>
        </authorList>
    </citation>
    <scope>NUCLEOTIDE SEQUENCE</scope>
</reference>
<protein>
    <submittedName>
        <fullName evidence="1">Uncharacterized protein</fullName>
    </submittedName>
</protein>
<dbReference type="AlphaFoldDB" id="A0A3B0UPB2"/>